<accession>A0A371CQ41</accession>
<dbReference type="Proteomes" id="UP000256964">
    <property type="component" value="Unassembled WGS sequence"/>
</dbReference>
<reference evidence="2 3" key="1">
    <citation type="journal article" date="2018" name="Biotechnol. Biofuels">
        <title>Integrative visual omics of the white-rot fungus Polyporus brumalis exposes the biotechnological potential of its oxidative enzymes for delignifying raw plant biomass.</title>
        <authorList>
            <person name="Miyauchi S."/>
            <person name="Rancon A."/>
            <person name="Drula E."/>
            <person name="Hage H."/>
            <person name="Chaduli D."/>
            <person name="Favel A."/>
            <person name="Grisel S."/>
            <person name="Henrissat B."/>
            <person name="Herpoel-Gimbert I."/>
            <person name="Ruiz-Duenas F.J."/>
            <person name="Chevret D."/>
            <person name="Hainaut M."/>
            <person name="Lin J."/>
            <person name="Wang M."/>
            <person name="Pangilinan J."/>
            <person name="Lipzen A."/>
            <person name="Lesage-Meessen L."/>
            <person name="Navarro D."/>
            <person name="Riley R."/>
            <person name="Grigoriev I.V."/>
            <person name="Zhou S."/>
            <person name="Raouche S."/>
            <person name="Rosso M.N."/>
        </authorList>
    </citation>
    <scope>NUCLEOTIDE SEQUENCE [LARGE SCALE GENOMIC DNA]</scope>
    <source>
        <strain evidence="2 3">BRFM 1820</strain>
    </source>
</reference>
<proteinExistence type="predicted"/>
<evidence type="ECO:0000259" key="1">
    <source>
        <dbReference type="Pfam" id="PF12937"/>
    </source>
</evidence>
<gene>
    <name evidence="2" type="ORF">OH76DRAFT_104605</name>
</gene>
<evidence type="ECO:0000313" key="3">
    <source>
        <dbReference type="Proteomes" id="UP000256964"/>
    </source>
</evidence>
<dbReference type="AlphaFoldDB" id="A0A371CQ41"/>
<dbReference type="SUPFAM" id="SSF81383">
    <property type="entry name" value="F-box domain"/>
    <property type="match status" value="1"/>
</dbReference>
<dbReference type="InterPro" id="IPR001810">
    <property type="entry name" value="F-box_dom"/>
</dbReference>
<sequence>MPSLTTLPPELLLELLAHLLPSPYSLLQCALVCRALHPCARAVFFRDIQLVETTSSADKTHELAELLDSSHDLGSYIRTLRFKFDWLSPPGPPFVVASQDLHITYTHELQYYDDPTRYPDVVGALPFSQLSELRELVLGEGIMLSEPADQVVTILKMLPRLERLGLRRVRAGHPRKAGTSSDPIDFTEPARALVLKDLELDHVFYFPVCEVAHRLLQQFRGCLALEALVVRCRSWDGLFNHHTAWIPFLTAVTGSLRRLYISTGELDHGDRPPDGAGGAYGNSALHTNLLDVLRGCKCLRTLRLEYLLPSYLEPQASVPLHRSDFLRSLCVLFEDRPAFADHLEELSLHMVDWYEIMVSVDRTLGDRLARVLLDSSRYPRFKSLEVQVRIEDDMFSDDEVPALEKEDDLAIEARWREAFSGFAKATAGFVFRLEIERDLSLY</sequence>
<feature type="domain" description="F-box" evidence="1">
    <location>
        <begin position="5"/>
        <end position="40"/>
    </location>
</feature>
<organism evidence="2 3">
    <name type="scientific">Lentinus brumalis</name>
    <dbReference type="NCBI Taxonomy" id="2498619"/>
    <lineage>
        <taxon>Eukaryota</taxon>
        <taxon>Fungi</taxon>
        <taxon>Dikarya</taxon>
        <taxon>Basidiomycota</taxon>
        <taxon>Agaricomycotina</taxon>
        <taxon>Agaricomycetes</taxon>
        <taxon>Polyporales</taxon>
        <taxon>Polyporaceae</taxon>
        <taxon>Lentinus</taxon>
    </lineage>
</organism>
<protein>
    <recommendedName>
        <fullName evidence="1">F-box domain-containing protein</fullName>
    </recommendedName>
</protein>
<dbReference type="OrthoDB" id="2758680at2759"/>
<dbReference type="EMBL" id="KZ857485">
    <property type="protein sequence ID" value="RDX42413.1"/>
    <property type="molecule type" value="Genomic_DNA"/>
</dbReference>
<keyword evidence="3" id="KW-1185">Reference proteome</keyword>
<dbReference type="InterPro" id="IPR036047">
    <property type="entry name" value="F-box-like_dom_sf"/>
</dbReference>
<name>A0A371CQ41_9APHY</name>
<evidence type="ECO:0000313" key="2">
    <source>
        <dbReference type="EMBL" id="RDX42413.1"/>
    </source>
</evidence>
<dbReference type="Pfam" id="PF12937">
    <property type="entry name" value="F-box-like"/>
    <property type="match status" value="1"/>
</dbReference>